<keyword evidence="2" id="KW-1185">Reference proteome</keyword>
<dbReference type="EMBL" id="CP134050">
    <property type="protein sequence ID" value="WNC15388.1"/>
    <property type="molecule type" value="Genomic_DNA"/>
</dbReference>
<evidence type="ECO:0000313" key="1">
    <source>
        <dbReference type="EMBL" id="WNC15388.1"/>
    </source>
</evidence>
<reference evidence="1 2" key="1">
    <citation type="submission" date="2023-09" db="EMBL/GenBank/DDBJ databases">
        <title>Complete Genome and Methylome dissection of Bacillus brevis NEB573 original source of BbsI restriction endonuclease.</title>
        <authorList>
            <person name="Fomenkov A."/>
            <person name="Roberts R.D."/>
        </authorList>
    </citation>
    <scope>NUCLEOTIDE SEQUENCE [LARGE SCALE GENOMIC DNA]</scope>
    <source>
        <strain evidence="1 2">NEB573</strain>
    </source>
</reference>
<gene>
    <name evidence="1" type="ORF">RGB73_03270</name>
</gene>
<evidence type="ECO:0000313" key="2">
    <source>
        <dbReference type="Proteomes" id="UP001256827"/>
    </source>
</evidence>
<name>A0ABY9TAH6_BREBE</name>
<dbReference type="Proteomes" id="UP001256827">
    <property type="component" value="Chromosome"/>
</dbReference>
<sequence length="71" mass="8291">MEKSFYYPVPWSEVSYLREALAALEIPFVLEQDDRLELAAGEIAFVFPDLPIRQYRHVFELLGNAGRRYPS</sequence>
<proteinExistence type="predicted"/>
<dbReference type="RefSeq" id="WP_310769132.1">
    <property type="nucleotide sequence ID" value="NZ_CP134050.1"/>
</dbReference>
<protein>
    <recommendedName>
        <fullName evidence="3">Signal transducing protein</fullName>
    </recommendedName>
</protein>
<organism evidence="1 2">
    <name type="scientific">Brevibacillus brevis</name>
    <name type="common">Bacillus brevis</name>
    <dbReference type="NCBI Taxonomy" id="1393"/>
    <lineage>
        <taxon>Bacteria</taxon>
        <taxon>Bacillati</taxon>
        <taxon>Bacillota</taxon>
        <taxon>Bacilli</taxon>
        <taxon>Bacillales</taxon>
        <taxon>Paenibacillaceae</taxon>
        <taxon>Brevibacillus</taxon>
    </lineage>
</organism>
<evidence type="ECO:0008006" key="3">
    <source>
        <dbReference type="Google" id="ProtNLM"/>
    </source>
</evidence>
<accession>A0ABY9TAH6</accession>